<feature type="transmembrane region" description="Helical" evidence="1">
    <location>
        <begin position="33"/>
        <end position="57"/>
    </location>
</feature>
<keyword evidence="1" id="KW-0472">Membrane</keyword>
<name>A0A6G7YIV8_9ACTN</name>
<keyword evidence="1" id="KW-1133">Transmembrane helix</keyword>
<accession>A0A6G7YIV8</accession>
<reference evidence="2 3" key="1">
    <citation type="submission" date="2020-03" db="EMBL/GenBank/DDBJ databases">
        <title>Nocardioides sp. nov., isolated from fish.</title>
        <authorList>
            <person name="Hyun D.-W."/>
            <person name="Bae J.-W."/>
        </authorList>
    </citation>
    <scope>NUCLEOTIDE SEQUENCE [LARGE SCALE GENOMIC DNA]</scope>
    <source>
        <strain evidence="2 3">HDW12A</strain>
    </source>
</reference>
<keyword evidence="3" id="KW-1185">Reference proteome</keyword>
<dbReference type="AlphaFoldDB" id="A0A6G7YIV8"/>
<evidence type="ECO:0000313" key="3">
    <source>
        <dbReference type="Proteomes" id="UP000502035"/>
    </source>
</evidence>
<dbReference type="RefSeq" id="WP_166320341.1">
    <property type="nucleotide sequence ID" value="NZ_CP049866.1"/>
</dbReference>
<dbReference type="KEGG" id="npi:G7071_15815"/>
<dbReference type="Proteomes" id="UP000502035">
    <property type="component" value="Chromosome"/>
</dbReference>
<evidence type="ECO:0000313" key="2">
    <source>
        <dbReference type="EMBL" id="QIK76675.1"/>
    </source>
</evidence>
<organism evidence="2 3">
    <name type="scientific">Nocardioides piscis</name>
    <dbReference type="NCBI Taxonomy" id="2714938"/>
    <lineage>
        <taxon>Bacteria</taxon>
        <taxon>Bacillati</taxon>
        <taxon>Actinomycetota</taxon>
        <taxon>Actinomycetes</taxon>
        <taxon>Propionibacteriales</taxon>
        <taxon>Nocardioidaceae</taxon>
        <taxon>Nocardioides</taxon>
    </lineage>
</organism>
<protein>
    <submittedName>
        <fullName evidence="2">Uncharacterized protein</fullName>
    </submittedName>
</protein>
<gene>
    <name evidence="2" type="ORF">G7071_15815</name>
</gene>
<proteinExistence type="predicted"/>
<sequence>MDIALVAWLVVVVFVALLVGGRGQIAKGSNAQVANGAVLLVLATVVGLLAVGVLLSLDGW</sequence>
<evidence type="ECO:0000256" key="1">
    <source>
        <dbReference type="SAM" id="Phobius"/>
    </source>
</evidence>
<keyword evidence="1" id="KW-0812">Transmembrane</keyword>
<dbReference type="EMBL" id="CP049866">
    <property type="protein sequence ID" value="QIK76675.1"/>
    <property type="molecule type" value="Genomic_DNA"/>
</dbReference>